<dbReference type="CDD" id="cd01399">
    <property type="entry name" value="GlcN6P_deaminase"/>
    <property type="match status" value="1"/>
</dbReference>
<comment type="catalytic activity">
    <reaction evidence="1 4">
        <text>alpha-D-glucosamine 6-phosphate + H2O = beta-D-fructose 6-phosphate + NH4(+)</text>
        <dbReference type="Rhea" id="RHEA:12172"/>
        <dbReference type="ChEBI" id="CHEBI:15377"/>
        <dbReference type="ChEBI" id="CHEBI:28938"/>
        <dbReference type="ChEBI" id="CHEBI:57634"/>
        <dbReference type="ChEBI" id="CHEBI:75989"/>
        <dbReference type="EC" id="3.5.99.6"/>
    </reaction>
</comment>
<evidence type="ECO:0000313" key="7">
    <source>
        <dbReference type="Proteomes" id="UP000824223"/>
    </source>
</evidence>
<evidence type="ECO:0000256" key="4">
    <source>
        <dbReference type="HAMAP-Rule" id="MF_01241"/>
    </source>
</evidence>
<dbReference type="PROSITE" id="PS01161">
    <property type="entry name" value="GLC_GALNAC_ISOMERASE"/>
    <property type="match status" value="1"/>
</dbReference>
<protein>
    <recommendedName>
        <fullName evidence="4">Glucosamine-6-phosphate deaminase</fullName>
        <ecNumber evidence="4">3.5.99.6</ecNumber>
    </recommendedName>
    <alternativeName>
        <fullName evidence="4">GlcN6P deaminase</fullName>
        <shortName evidence="4">GNPDA</shortName>
    </alternativeName>
    <alternativeName>
        <fullName evidence="4">Glucosamine-6-phosphate isomerase</fullName>
    </alternativeName>
</protein>
<evidence type="ECO:0000256" key="1">
    <source>
        <dbReference type="ARBA" id="ARBA00000644"/>
    </source>
</evidence>
<reference evidence="6" key="1">
    <citation type="journal article" date="2021" name="PeerJ">
        <title>Extensive microbial diversity within the chicken gut microbiome revealed by metagenomics and culture.</title>
        <authorList>
            <person name="Gilroy R."/>
            <person name="Ravi A."/>
            <person name="Getino M."/>
            <person name="Pursley I."/>
            <person name="Horton D.L."/>
            <person name="Alikhan N.F."/>
            <person name="Baker D."/>
            <person name="Gharbi K."/>
            <person name="Hall N."/>
            <person name="Watson M."/>
            <person name="Adriaenssens E.M."/>
            <person name="Foster-Nyarko E."/>
            <person name="Jarju S."/>
            <person name="Secka A."/>
            <person name="Antonio M."/>
            <person name="Oren A."/>
            <person name="Chaudhuri R.R."/>
            <person name="La Ragione R."/>
            <person name="Hildebrand F."/>
            <person name="Pallen M.J."/>
        </authorList>
    </citation>
    <scope>NUCLEOTIDE SEQUENCE</scope>
    <source>
        <strain evidence="6">ChiSjej2B20-11307</strain>
    </source>
</reference>
<evidence type="ECO:0000256" key="3">
    <source>
        <dbReference type="ARBA" id="ARBA00023277"/>
    </source>
</evidence>
<dbReference type="GO" id="GO:0006046">
    <property type="term" value="P:N-acetylglucosamine catabolic process"/>
    <property type="evidence" value="ECO:0007669"/>
    <property type="project" value="UniProtKB-UniRule"/>
</dbReference>
<gene>
    <name evidence="4 6" type="primary">nagB</name>
    <name evidence="6" type="ORF">H9798_01190</name>
</gene>
<dbReference type="NCBIfam" id="TIGR00502">
    <property type="entry name" value="nagB"/>
    <property type="match status" value="1"/>
</dbReference>
<dbReference type="GO" id="GO:0005737">
    <property type="term" value="C:cytoplasm"/>
    <property type="evidence" value="ECO:0007669"/>
    <property type="project" value="TreeGrafter"/>
</dbReference>
<keyword evidence="2 4" id="KW-0378">Hydrolase</keyword>
<dbReference type="Pfam" id="PF01182">
    <property type="entry name" value="Glucosamine_iso"/>
    <property type="match status" value="1"/>
</dbReference>
<dbReference type="HAMAP" id="MF_01241">
    <property type="entry name" value="GlcN6P_deamin"/>
    <property type="match status" value="1"/>
</dbReference>
<reference evidence="6" key="2">
    <citation type="submission" date="2021-04" db="EMBL/GenBank/DDBJ databases">
        <authorList>
            <person name="Gilroy R."/>
        </authorList>
    </citation>
    <scope>NUCLEOTIDE SEQUENCE</scope>
    <source>
        <strain evidence="6">ChiSjej2B20-11307</strain>
    </source>
</reference>
<organism evidence="6 7">
    <name type="scientific">Candidatus Mediterraneibacter pullicola</name>
    <dbReference type="NCBI Taxonomy" id="2838682"/>
    <lineage>
        <taxon>Bacteria</taxon>
        <taxon>Bacillati</taxon>
        <taxon>Bacillota</taxon>
        <taxon>Clostridia</taxon>
        <taxon>Lachnospirales</taxon>
        <taxon>Lachnospiraceae</taxon>
        <taxon>Mediterraneibacter</taxon>
    </lineage>
</organism>
<comment type="caution">
    <text evidence="4">Lacks conserved residue(s) required for the propagation of feature annotation.</text>
</comment>
<dbReference type="FunFam" id="3.40.50.1360:FF:000003">
    <property type="entry name" value="Glucosamine-6-phosphate deaminase"/>
    <property type="match status" value="1"/>
</dbReference>
<dbReference type="InterPro" id="IPR037171">
    <property type="entry name" value="NagB/RpiA_transferase-like"/>
</dbReference>
<name>A0A9D2H9I1_9FIRM</name>
<comment type="pathway">
    <text evidence="4">Amino-sugar metabolism; N-acetylneuraminate degradation; D-fructose 6-phosphate from N-acetylneuraminate: step 5/5.</text>
</comment>
<proteinExistence type="inferred from homology"/>
<dbReference type="PANTHER" id="PTHR11280:SF5">
    <property type="entry name" value="GLUCOSAMINE-6-PHOSPHATE ISOMERASE"/>
    <property type="match status" value="1"/>
</dbReference>
<feature type="active site" description="For ring-opening step" evidence="4">
    <location>
        <position position="143"/>
    </location>
</feature>
<dbReference type="InterPro" id="IPR006148">
    <property type="entry name" value="Glc/Gal-6P_isomerase"/>
</dbReference>
<evidence type="ECO:0000256" key="2">
    <source>
        <dbReference type="ARBA" id="ARBA00022801"/>
    </source>
</evidence>
<feature type="domain" description="Glucosamine/galactosamine-6-phosphate isomerase" evidence="5">
    <location>
        <begin position="15"/>
        <end position="226"/>
    </location>
</feature>
<feature type="active site" description="Proton acceptor; for enolization step" evidence="4">
    <location>
        <position position="67"/>
    </location>
</feature>
<keyword evidence="3 4" id="KW-0119">Carbohydrate metabolism</keyword>
<evidence type="ECO:0000259" key="5">
    <source>
        <dbReference type="Pfam" id="PF01182"/>
    </source>
</evidence>
<dbReference type="AlphaFoldDB" id="A0A9D2H9I1"/>
<dbReference type="InterPro" id="IPR018321">
    <property type="entry name" value="Glucosamine6P_isomerase_CS"/>
</dbReference>
<dbReference type="EMBL" id="DXAK01000006">
    <property type="protein sequence ID" value="HJA05750.1"/>
    <property type="molecule type" value="Genomic_DNA"/>
</dbReference>
<feature type="active site" description="Proton acceptor; for ring-opening step" evidence="4">
    <location>
        <position position="138"/>
    </location>
</feature>
<dbReference type="Gene3D" id="3.40.50.1360">
    <property type="match status" value="1"/>
</dbReference>
<dbReference type="GO" id="GO:0042802">
    <property type="term" value="F:identical protein binding"/>
    <property type="evidence" value="ECO:0007669"/>
    <property type="project" value="TreeGrafter"/>
</dbReference>
<comment type="caution">
    <text evidence="6">The sequence shown here is derived from an EMBL/GenBank/DDBJ whole genome shotgun (WGS) entry which is preliminary data.</text>
</comment>
<dbReference type="GO" id="GO:0019262">
    <property type="term" value="P:N-acetylneuraminate catabolic process"/>
    <property type="evidence" value="ECO:0007669"/>
    <property type="project" value="UniProtKB-UniRule"/>
</dbReference>
<comment type="similarity">
    <text evidence="4">Belongs to the glucosamine/galactosamine-6-phosphate isomerase family. NagB subfamily.</text>
</comment>
<dbReference type="GO" id="GO:0004342">
    <property type="term" value="F:glucosamine-6-phosphate deaminase activity"/>
    <property type="evidence" value="ECO:0007669"/>
    <property type="project" value="UniProtKB-UniRule"/>
</dbReference>
<dbReference type="GO" id="GO:0005975">
    <property type="term" value="P:carbohydrate metabolic process"/>
    <property type="evidence" value="ECO:0007669"/>
    <property type="project" value="InterPro"/>
</dbReference>
<dbReference type="PANTHER" id="PTHR11280">
    <property type="entry name" value="GLUCOSAMINE-6-PHOSPHATE ISOMERASE"/>
    <property type="match status" value="1"/>
</dbReference>
<feature type="active site" description="For ring-opening step" evidence="4">
    <location>
        <position position="136"/>
    </location>
</feature>
<accession>A0A9D2H9I1</accession>
<dbReference type="InterPro" id="IPR004547">
    <property type="entry name" value="Glucosamine6P_isomerase"/>
</dbReference>
<dbReference type="EC" id="3.5.99.6" evidence="4"/>
<dbReference type="Proteomes" id="UP000824223">
    <property type="component" value="Unassembled WGS sequence"/>
</dbReference>
<dbReference type="SUPFAM" id="SSF100950">
    <property type="entry name" value="NagB/RpiA/CoA transferase-like"/>
    <property type="match status" value="1"/>
</dbReference>
<comment type="function">
    <text evidence="4">Catalyzes the reversible isomerization-deamination of glucosamine 6-phosphate (GlcN6P) to form fructose 6-phosphate (Fru6P) and ammonium ion.</text>
</comment>
<evidence type="ECO:0000313" key="6">
    <source>
        <dbReference type="EMBL" id="HJA05750.1"/>
    </source>
</evidence>
<dbReference type="GO" id="GO:0006043">
    <property type="term" value="P:glucosamine catabolic process"/>
    <property type="evidence" value="ECO:0007669"/>
    <property type="project" value="TreeGrafter"/>
</dbReference>
<sequence length="243" mass="26910">MRIYEAKDYQEMSRKAANILSAQVILKPDSVLGLATGSTPIGMYDQLVEWYKKGDLDFSKVKTVNLDEYKGLTHDNDQSYYYFMHEHLFDRVNIDPANTNVPDGTEEDPEKECARYEKLIESMGGVDIQLLGIGHNGHIGFNEPDSTFAKTTHCVDLAESTIEANKRFFASVDDVPRQAYTMGIGTIMKAKKILLIVNGESKADAVAKAFFGPVTPEVPASILQFHSDVVVIGDSAALSKIPR</sequence>